<evidence type="ECO:0000313" key="2">
    <source>
        <dbReference type="Proteomes" id="UP001075001"/>
    </source>
</evidence>
<name>A0ABT6ECY8_9ENTR</name>
<sequence>MSVVLRDNESISSIKIGSTALLKVAIQGYLNAHLEQKTYVFNTVNKAGSRLWLLITRDSHHFST</sequence>
<accession>A0ABT6ECY8</accession>
<proteinExistence type="predicted"/>
<gene>
    <name evidence="1" type="ORF">OXR69_015520</name>
</gene>
<organism evidence="1 2">
    <name type="scientific">Klebsiella huaxiensis</name>
    <dbReference type="NCBI Taxonomy" id="2153354"/>
    <lineage>
        <taxon>Bacteria</taxon>
        <taxon>Pseudomonadati</taxon>
        <taxon>Pseudomonadota</taxon>
        <taxon>Gammaproteobacteria</taxon>
        <taxon>Enterobacterales</taxon>
        <taxon>Enterobacteriaceae</taxon>
        <taxon>Klebsiella/Raoultella group</taxon>
        <taxon>Klebsiella</taxon>
    </lineage>
</organism>
<dbReference type="Proteomes" id="UP001075001">
    <property type="component" value="Unassembled WGS sequence"/>
</dbReference>
<dbReference type="EMBL" id="JAPQEX020000001">
    <property type="protein sequence ID" value="MDG1643269.1"/>
    <property type="molecule type" value="Genomic_DNA"/>
</dbReference>
<reference evidence="1" key="1">
    <citation type="submission" date="2023-03" db="EMBL/GenBank/DDBJ databases">
        <title>identification of new KPC variant in Klebsiella huaxiensis from the Hospital Sewage Samples in China.</title>
        <authorList>
            <person name="Wu Y."/>
        </authorList>
    </citation>
    <scope>NUCLEOTIDE SEQUENCE</scope>
    <source>
        <strain evidence="1">ZR-9</strain>
    </source>
</reference>
<comment type="caution">
    <text evidence="1">The sequence shown here is derived from an EMBL/GenBank/DDBJ whole genome shotgun (WGS) entry which is preliminary data.</text>
</comment>
<protein>
    <submittedName>
        <fullName evidence="1">Uncharacterized protein</fullName>
    </submittedName>
</protein>
<keyword evidence="2" id="KW-1185">Reference proteome</keyword>
<evidence type="ECO:0000313" key="1">
    <source>
        <dbReference type="EMBL" id="MDG1643269.1"/>
    </source>
</evidence>
<dbReference type="RefSeq" id="WP_130624381.1">
    <property type="nucleotide sequence ID" value="NZ_CP036175.1"/>
</dbReference>